<dbReference type="Pfam" id="PF08205">
    <property type="entry name" value="C2-set_2"/>
    <property type="match status" value="1"/>
</dbReference>
<accession>A0ABM1DQG8</accession>
<name>A0ABM1DQG8_PRICU</name>
<dbReference type="PANTHER" id="PTHR45889">
    <property type="entry name" value="IG-LIKE DOMAIN-CONTAINING PROTEIN"/>
    <property type="match status" value="1"/>
</dbReference>
<dbReference type="SMART" id="SM00408">
    <property type="entry name" value="IGc2"/>
    <property type="match status" value="1"/>
</dbReference>
<dbReference type="InterPro" id="IPR003598">
    <property type="entry name" value="Ig_sub2"/>
</dbReference>
<dbReference type="Gene3D" id="2.60.40.10">
    <property type="entry name" value="Immunoglobulins"/>
    <property type="match status" value="2"/>
</dbReference>
<feature type="transmembrane region" description="Helical" evidence="2">
    <location>
        <begin position="254"/>
        <end position="280"/>
    </location>
</feature>
<proteinExistence type="predicted"/>
<dbReference type="GeneID" id="106805203"/>
<keyword evidence="1" id="KW-1015">Disulfide bond</keyword>
<evidence type="ECO:0000259" key="3">
    <source>
        <dbReference type="PROSITE" id="PS50835"/>
    </source>
</evidence>
<keyword evidence="4" id="KW-1185">Reference proteome</keyword>
<keyword evidence="2" id="KW-0472">Membrane</keyword>
<dbReference type="InterPro" id="IPR013783">
    <property type="entry name" value="Ig-like_fold"/>
</dbReference>
<evidence type="ECO:0000256" key="1">
    <source>
        <dbReference type="ARBA" id="ARBA00023157"/>
    </source>
</evidence>
<dbReference type="InterPro" id="IPR007110">
    <property type="entry name" value="Ig-like_dom"/>
</dbReference>
<evidence type="ECO:0000256" key="2">
    <source>
        <dbReference type="SAM" id="Phobius"/>
    </source>
</evidence>
<feature type="domain" description="Ig-like" evidence="3">
    <location>
        <begin position="140"/>
        <end position="240"/>
    </location>
</feature>
<dbReference type="InterPro" id="IPR013162">
    <property type="entry name" value="CD80_C2-set"/>
</dbReference>
<dbReference type="PANTHER" id="PTHR45889:SF8">
    <property type="entry name" value="IG-LIKE DOMAIN-CONTAINING PROTEIN"/>
    <property type="match status" value="1"/>
</dbReference>
<dbReference type="InterPro" id="IPR036179">
    <property type="entry name" value="Ig-like_dom_sf"/>
</dbReference>
<feature type="domain" description="Ig-like" evidence="3">
    <location>
        <begin position="51"/>
        <end position="135"/>
    </location>
</feature>
<keyword evidence="2" id="KW-0812">Transmembrane</keyword>
<protein>
    <submittedName>
        <fullName evidence="5">Cell adhesion molecule 2-like</fullName>
    </submittedName>
</protein>
<evidence type="ECO:0000313" key="4">
    <source>
        <dbReference type="Proteomes" id="UP000695022"/>
    </source>
</evidence>
<dbReference type="Proteomes" id="UP000695022">
    <property type="component" value="Unplaced"/>
</dbReference>
<evidence type="ECO:0000313" key="5">
    <source>
        <dbReference type="RefSeq" id="XP_014662189.1"/>
    </source>
</evidence>
<dbReference type="RefSeq" id="XP_014662189.1">
    <property type="nucleotide sequence ID" value="XM_014806703.1"/>
</dbReference>
<gene>
    <name evidence="5" type="primary">LOC106805203</name>
</gene>
<keyword evidence="2" id="KW-1133">Transmembrane helix</keyword>
<dbReference type="Pfam" id="PF13927">
    <property type="entry name" value="Ig_3"/>
    <property type="match status" value="1"/>
</dbReference>
<reference evidence="5" key="1">
    <citation type="submission" date="2025-08" db="UniProtKB">
        <authorList>
            <consortium name="RefSeq"/>
        </authorList>
    </citation>
    <scope>IDENTIFICATION</scope>
</reference>
<dbReference type="PROSITE" id="PS50835">
    <property type="entry name" value="IG_LIKE"/>
    <property type="match status" value="2"/>
</dbReference>
<sequence>MYDTGNFSLLISTLRVERDDAEFYCVWQQAEVAPGSGHLSNKGHLTVLVPPQSVIMSVIDSPSSLDGTLQFSCVSDSSNPAASITWWLNGEDITADSSQTEEAGSRNKTFTTRNILSHRFLTEDIDKELRCHILNHQSLPEEVLTEVLYMSDTVTIVSSNNNSSDDDVIIIEAEKLILRCNADGYPEPSYTWFHDDQGIQAAGDELVIELVKFKHRGLYACKATSVFGEYMSSNNTCQVECDRVSASKECHNDVIVGLTIGGLCLIIVILLMVVVVSLYLKKRSTINTVLILC</sequence>
<dbReference type="SUPFAM" id="SSF48726">
    <property type="entry name" value="Immunoglobulin"/>
    <property type="match status" value="1"/>
</dbReference>
<organism evidence="4 5">
    <name type="scientific">Priapulus caudatus</name>
    <name type="common">Priapulid worm</name>
    <dbReference type="NCBI Taxonomy" id="37621"/>
    <lineage>
        <taxon>Eukaryota</taxon>
        <taxon>Metazoa</taxon>
        <taxon>Ecdysozoa</taxon>
        <taxon>Scalidophora</taxon>
        <taxon>Priapulida</taxon>
        <taxon>Priapulimorpha</taxon>
        <taxon>Priapulimorphida</taxon>
        <taxon>Priapulidae</taxon>
        <taxon>Priapulus</taxon>
    </lineage>
</organism>